<name>A0A6A6EM89_9PEZI</name>
<feature type="region of interest" description="Disordered" evidence="1">
    <location>
        <begin position="262"/>
        <end position="313"/>
    </location>
</feature>
<keyword evidence="3" id="KW-1185">Reference proteome</keyword>
<protein>
    <submittedName>
        <fullName evidence="2">Uncharacterized protein</fullName>
    </submittedName>
</protein>
<accession>A0A6A6EM89</accession>
<dbReference type="OrthoDB" id="443402at2759"/>
<feature type="compositionally biased region" description="Polar residues" evidence="1">
    <location>
        <begin position="297"/>
        <end position="310"/>
    </location>
</feature>
<gene>
    <name evidence="2" type="ORF">K469DRAFT_344167</name>
</gene>
<organism evidence="2 3">
    <name type="scientific">Zopfia rhizophila CBS 207.26</name>
    <dbReference type="NCBI Taxonomy" id="1314779"/>
    <lineage>
        <taxon>Eukaryota</taxon>
        <taxon>Fungi</taxon>
        <taxon>Dikarya</taxon>
        <taxon>Ascomycota</taxon>
        <taxon>Pezizomycotina</taxon>
        <taxon>Dothideomycetes</taxon>
        <taxon>Dothideomycetes incertae sedis</taxon>
        <taxon>Zopfiaceae</taxon>
        <taxon>Zopfia</taxon>
    </lineage>
</organism>
<evidence type="ECO:0000313" key="2">
    <source>
        <dbReference type="EMBL" id="KAF2191859.1"/>
    </source>
</evidence>
<evidence type="ECO:0000256" key="1">
    <source>
        <dbReference type="SAM" id="MobiDB-lite"/>
    </source>
</evidence>
<dbReference type="AlphaFoldDB" id="A0A6A6EM89"/>
<reference evidence="2" key="1">
    <citation type="journal article" date="2020" name="Stud. Mycol.">
        <title>101 Dothideomycetes genomes: a test case for predicting lifestyles and emergence of pathogens.</title>
        <authorList>
            <person name="Haridas S."/>
            <person name="Albert R."/>
            <person name="Binder M."/>
            <person name="Bloem J."/>
            <person name="Labutti K."/>
            <person name="Salamov A."/>
            <person name="Andreopoulos B."/>
            <person name="Baker S."/>
            <person name="Barry K."/>
            <person name="Bills G."/>
            <person name="Bluhm B."/>
            <person name="Cannon C."/>
            <person name="Castanera R."/>
            <person name="Culley D."/>
            <person name="Daum C."/>
            <person name="Ezra D."/>
            <person name="Gonzalez J."/>
            <person name="Henrissat B."/>
            <person name="Kuo A."/>
            <person name="Liang C."/>
            <person name="Lipzen A."/>
            <person name="Lutzoni F."/>
            <person name="Magnuson J."/>
            <person name="Mondo S."/>
            <person name="Nolan M."/>
            <person name="Ohm R."/>
            <person name="Pangilinan J."/>
            <person name="Park H.-J."/>
            <person name="Ramirez L."/>
            <person name="Alfaro M."/>
            <person name="Sun H."/>
            <person name="Tritt A."/>
            <person name="Yoshinaga Y."/>
            <person name="Zwiers L.-H."/>
            <person name="Turgeon B."/>
            <person name="Goodwin S."/>
            <person name="Spatafora J."/>
            <person name="Crous P."/>
            <person name="Grigoriev I."/>
        </authorList>
    </citation>
    <scope>NUCLEOTIDE SEQUENCE</scope>
    <source>
        <strain evidence="2">CBS 207.26</strain>
    </source>
</reference>
<sequence>MTFMTLVFEDKCVFEAMWVVLSNYSMQALELEIRTLLKQFVRALRDESRLCDHDMSSIFRGRSHFISRKIAHGVHIEGQTRGLAQGGSDDGEQDLDDGDNEEEMNANDDQDDEAPEVGDIDVSEFRGLISSSPAFQLFLDEIYNLAFPSFKKTLERLFARWKRKGKHPDSTTQVETIVGELAYSQPNVITITQQPPGWVNQLKGFIEEFTGEPWEWWPLAPKLKPLQKGQVQIMWNCKCSRARTEVVPREFAMRLKKLVDKASITSKPPRRDSQPAVPEPAHHSPEAGPSTIPRMPTSHSPRHSSTQMAPDSSIRPRRAFHVMEAEPLRAIFFLVYNGTIFPWGRGLKRSKIHSRSLCDNLFYSQMREEYWKHRGWWRKWLGLYTFEGCDFYLVSTLFGLSIAACLHQPLASYP</sequence>
<proteinExistence type="predicted"/>
<feature type="compositionally biased region" description="Acidic residues" evidence="1">
    <location>
        <begin position="89"/>
        <end position="116"/>
    </location>
</feature>
<evidence type="ECO:0000313" key="3">
    <source>
        <dbReference type="Proteomes" id="UP000800200"/>
    </source>
</evidence>
<dbReference type="EMBL" id="ML994616">
    <property type="protein sequence ID" value="KAF2191859.1"/>
    <property type="molecule type" value="Genomic_DNA"/>
</dbReference>
<feature type="region of interest" description="Disordered" evidence="1">
    <location>
        <begin position="80"/>
        <end position="116"/>
    </location>
</feature>
<dbReference type="Proteomes" id="UP000800200">
    <property type="component" value="Unassembled WGS sequence"/>
</dbReference>